<proteinExistence type="predicted"/>
<dbReference type="PIRSF" id="PIRSF034888">
    <property type="entry name" value="P-loop_UCP034888"/>
    <property type="match status" value="1"/>
</dbReference>
<dbReference type="RefSeq" id="WP_160181046.1">
    <property type="nucleotide sequence ID" value="NZ_CP047656.1"/>
</dbReference>
<dbReference type="InterPro" id="IPR027417">
    <property type="entry name" value="P-loop_NTPase"/>
</dbReference>
<accession>A0A857JP28</accession>
<name>A0A857JP28_9ALTE</name>
<dbReference type="PANTHER" id="PTHR43581:SF2">
    <property type="entry name" value="EXCINUCLEASE ATPASE SUBUNIT"/>
    <property type="match status" value="1"/>
</dbReference>
<protein>
    <recommendedName>
        <fullName evidence="6">DUF3696 domain-containing protein</fullName>
    </recommendedName>
</protein>
<dbReference type="OrthoDB" id="3322489at2"/>
<gene>
    <name evidence="4" type="ORF">FX988_03148</name>
</gene>
<evidence type="ECO:0008006" key="6">
    <source>
        <dbReference type="Google" id="ProtNLM"/>
    </source>
</evidence>
<dbReference type="AlphaFoldDB" id="A0A857JP28"/>
<evidence type="ECO:0000313" key="5">
    <source>
        <dbReference type="Proteomes" id="UP000464524"/>
    </source>
</evidence>
<dbReference type="Pfam" id="PF13304">
    <property type="entry name" value="AAA_21"/>
    <property type="match status" value="1"/>
</dbReference>
<evidence type="ECO:0000313" key="4">
    <source>
        <dbReference type="EMBL" id="QHJ12890.1"/>
    </source>
</evidence>
<feature type="domain" description="Endonuclease GajA/Old nuclease/RecF-like AAA" evidence="2">
    <location>
        <begin position="1"/>
        <end position="84"/>
    </location>
</feature>
<dbReference type="InterPro" id="IPR051396">
    <property type="entry name" value="Bact_Antivir_Def_Nuclease"/>
</dbReference>
<sequence>MLKNIYVENFKCFKKQNIPIEKLTLFTGFNAAGKSSAIQTLLLGRQLEKNSSGQLSAPLNGECVKLGTVGDVRCHFGTEKKIKISYSNETSKLALTLDASVREAISLPYLVDEQSDSPEIFDMLNETIFISASRNGTLDVYPIPSTSFPIHADAGECGQFAPWWFSKFVDEELPLSKQNQNESATTLRRQFNAWANEIFPGAEASVEQLERLPLVKLELRTSKQQQFKRPANIGYGLTYAFPILVAGLLAREGQILIVDSPEAHLHPLGQSKIGYFLGTMAASGVQVVCETHSDHVLNGVRLAVADKKIANTDVAIHFFEPKNDEEDESPLISSPQIDPKGNLDMWPDGFFDQTDKDIARLNGWG</sequence>
<feature type="domain" description="ATPase AAA-type core" evidence="3">
    <location>
        <begin position="193"/>
        <end position="298"/>
    </location>
</feature>
<dbReference type="KEGG" id="pmes:FX988_03148"/>
<dbReference type="Proteomes" id="UP000464524">
    <property type="component" value="Chromosome"/>
</dbReference>
<dbReference type="SUPFAM" id="SSF52540">
    <property type="entry name" value="P-loop containing nucleoside triphosphate hydrolases"/>
    <property type="match status" value="1"/>
</dbReference>
<keyword evidence="5" id="KW-1185">Reference proteome</keyword>
<dbReference type="Gene3D" id="3.40.50.300">
    <property type="entry name" value="P-loop containing nucleotide triphosphate hydrolases"/>
    <property type="match status" value="2"/>
</dbReference>
<evidence type="ECO:0000259" key="2">
    <source>
        <dbReference type="Pfam" id="PF13175"/>
    </source>
</evidence>
<organism evidence="4 5">
    <name type="scientific">Paraglaciecola mesophila</name>
    <dbReference type="NCBI Taxonomy" id="197222"/>
    <lineage>
        <taxon>Bacteria</taxon>
        <taxon>Pseudomonadati</taxon>
        <taxon>Pseudomonadota</taxon>
        <taxon>Gammaproteobacteria</taxon>
        <taxon>Alteromonadales</taxon>
        <taxon>Alteromonadaceae</taxon>
        <taxon>Paraglaciecola</taxon>
    </lineage>
</organism>
<dbReference type="InterPro" id="IPR022532">
    <property type="entry name" value="DUF3696"/>
</dbReference>
<feature type="domain" description="DUF3696" evidence="1">
    <location>
        <begin position="309"/>
        <end position="361"/>
    </location>
</feature>
<dbReference type="InterPro" id="IPR014592">
    <property type="entry name" value="P-loop_UCP034888"/>
</dbReference>
<reference evidence="4 5" key="1">
    <citation type="submission" date="2019-12" db="EMBL/GenBank/DDBJ databases">
        <title>Genome sequencing and assembly of endphytes of Porphyra tenera.</title>
        <authorList>
            <person name="Park J.M."/>
            <person name="Shin R."/>
            <person name="Jo S.H."/>
        </authorList>
    </citation>
    <scope>NUCLEOTIDE SEQUENCE [LARGE SCALE GENOMIC DNA]</scope>
    <source>
        <strain evidence="4 5">GPM4</strain>
    </source>
</reference>
<dbReference type="Pfam" id="PF12476">
    <property type="entry name" value="DUF3696"/>
    <property type="match status" value="1"/>
</dbReference>
<dbReference type="Pfam" id="PF13175">
    <property type="entry name" value="AAA_15"/>
    <property type="match status" value="1"/>
</dbReference>
<evidence type="ECO:0000259" key="1">
    <source>
        <dbReference type="Pfam" id="PF12476"/>
    </source>
</evidence>
<dbReference type="GO" id="GO:0016887">
    <property type="term" value="F:ATP hydrolysis activity"/>
    <property type="evidence" value="ECO:0007669"/>
    <property type="project" value="InterPro"/>
</dbReference>
<evidence type="ECO:0000259" key="3">
    <source>
        <dbReference type="Pfam" id="PF13304"/>
    </source>
</evidence>
<dbReference type="GO" id="GO:0005524">
    <property type="term" value="F:ATP binding"/>
    <property type="evidence" value="ECO:0007669"/>
    <property type="project" value="InterPro"/>
</dbReference>
<dbReference type="InterPro" id="IPR003959">
    <property type="entry name" value="ATPase_AAA_core"/>
</dbReference>
<dbReference type="PANTHER" id="PTHR43581">
    <property type="entry name" value="ATP/GTP PHOSPHATASE"/>
    <property type="match status" value="1"/>
</dbReference>
<dbReference type="InterPro" id="IPR041685">
    <property type="entry name" value="AAA_GajA/Old/RecF-like"/>
</dbReference>
<dbReference type="EMBL" id="CP047656">
    <property type="protein sequence ID" value="QHJ12890.1"/>
    <property type="molecule type" value="Genomic_DNA"/>
</dbReference>